<evidence type="ECO:0000256" key="1">
    <source>
        <dbReference type="ARBA" id="ARBA00004162"/>
    </source>
</evidence>
<keyword evidence="9" id="KW-0961">Cell wall biogenesis/degradation</keyword>
<dbReference type="SUPFAM" id="SSF56519">
    <property type="entry name" value="Penicillin binding protein dimerisation domain"/>
    <property type="match status" value="1"/>
</dbReference>
<feature type="transmembrane region" description="Helical" evidence="10">
    <location>
        <begin position="21"/>
        <end position="41"/>
    </location>
</feature>
<evidence type="ECO:0000313" key="14">
    <source>
        <dbReference type="Proteomes" id="UP000284109"/>
    </source>
</evidence>
<name>A0A3R7CMU7_9LACO</name>
<dbReference type="RefSeq" id="WP_118901138.1">
    <property type="nucleotide sequence ID" value="NZ_QOCR01000004.1"/>
</dbReference>
<dbReference type="GO" id="GO:0008658">
    <property type="term" value="F:penicillin binding"/>
    <property type="evidence" value="ECO:0007669"/>
    <property type="project" value="InterPro"/>
</dbReference>
<dbReference type="InterPro" id="IPR012338">
    <property type="entry name" value="Beta-lactam/transpept-like"/>
</dbReference>
<evidence type="ECO:0000313" key="13">
    <source>
        <dbReference type="EMBL" id="RHW49608.1"/>
    </source>
</evidence>
<comment type="similarity">
    <text evidence="2">Belongs to the transpeptidase family.</text>
</comment>
<keyword evidence="4 10" id="KW-0812">Transmembrane</keyword>
<feature type="domain" description="Penicillin-binding protein dimerisation" evidence="12">
    <location>
        <begin position="147"/>
        <end position="304"/>
    </location>
</feature>
<keyword evidence="5" id="KW-0133">Cell shape</keyword>
<dbReference type="EMBL" id="QOCR01000004">
    <property type="protein sequence ID" value="RHW49608.1"/>
    <property type="molecule type" value="Genomic_DNA"/>
</dbReference>
<evidence type="ECO:0000259" key="11">
    <source>
        <dbReference type="Pfam" id="PF00905"/>
    </source>
</evidence>
<organism evidence="13 14">
    <name type="scientific">Bombilactobacillus bombi</name>
    <dbReference type="NCBI Taxonomy" id="1303590"/>
    <lineage>
        <taxon>Bacteria</taxon>
        <taxon>Bacillati</taxon>
        <taxon>Bacillota</taxon>
        <taxon>Bacilli</taxon>
        <taxon>Lactobacillales</taxon>
        <taxon>Lactobacillaceae</taxon>
        <taxon>Bombilactobacillus</taxon>
    </lineage>
</organism>
<dbReference type="InterPro" id="IPR005311">
    <property type="entry name" value="PBP_dimer"/>
</dbReference>
<dbReference type="InterPro" id="IPR050515">
    <property type="entry name" value="Beta-lactam/transpept"/>
</dbReference>
<comment type="subcellular location">
    <subcellularLocation>
        <location evidence="1">Cell membrane</location>
        <topology evidence="1">Single-pass membrane protein</topology>
    </subcellularLocation>
</comment>
<evidence type="ECO:0000256" key="8">
    <source>
        <dbReference type="ARBA" id="ARBA00023136"/>
    </source>
</evidence>
<dbReference type="GO" id="GO:0009252">
    <property type="term" value="P:peptidoglycan biosynthetic process"/>
    <property type="evidence" value="ECO:0007669"/>
    <property type="project" value="UniProtKB-KW"/>
</dbReference>
<dbReference type="SUPFAM" id="SSF56601">
    <property type="entry name" value="beta-lactamase/transpeptidase-like"/>
    <property type="match status" value="1"/>
</dbReference>
<evidence type="ECO:0000256" key="4">
    <source>
        <dbReference type="ARBA" id="ARBA00022692"/>
    </source>
</evidence>
<dbReference type="InterPro" id="IPR001460">
    <property type="entry name" value="PCN-bd_Tpept"/>
</dbReference>
<protein>
    <submittedName>
        <fullName evidence="13">Penicillin-binding protein 2</fullName>
    </submittedName>
</protein>
<dbReference type="PANTHER" id="PTHR30627">
    <property type="entry name" value="PEPTIDOGLYCAN D,D-TRANSPEPTIDASE"/>
    <property type="match status" value="1"/>
</dbReference>
<evidence type="ECO:0000259" key="12">
    <source>
        <dbReference type="Pfam" id="PF03717"/>
    </source>
</evidence>
<dbReference type="PANTHER" id="PTHR30627:SF2">
    <property type="entry name" value="PEPTIDOGLYCAN D,D-TRANSPEPTIDASE MRDA"/>
    <property type="match status" value="1"/>
</dbReference>
<gene>
    <name evidence="13" type="ORF">DS831_05435</name>
</gene>
<dbReference type="GO" id="GO:0005886">
    <property type="term" value="C:plasma membrane"/>
    <property type="evidence" value="ECO:0007669"/>
    <property type="project" value="UniProtKB-SubCell"/>
</dbReference>
<evidence type="ECO:0000256" key="3">
    <source>
        <dbReference type="ARBA" id="ARBA00022475"/>
    </source>
</evidence>
<dbReference type="Proteomes" id="UP000284109">
    <property type="component" value="Unassembled WGS sequence"/>
</dbReference>
<keyword evidence="3" id="KW-1003">Cell membrane</keyword>
<dbReference type="InterPro" id="IPR036138">
    <property type="entry name" value="PBP_dimer_sf"/>
</dbReference>
<proteinExistence type="inferred from homology"/>
<dbReference type="Pfam" id="PF03717">
    <property type="entry name" value="PBP_dimer"/>
    <property type="match status" value="1"/>
</dbReference>
<comment type="caution">
    <text evidence="13">The sequence shown here is derived from an EMBL/GenBank/DDBJ whole genome shotgun (WGS) entry which is preliminary data.</text>
</comment>
<keyword evidence="8 10" id="KW-0472">Membrane</keyword>
<keyword evidence="7 10" id="KW-1133">Transmembrane helix</keyword>
<evidence type="ECO:0000256" key="6">
    <source>
        <dbReference type="ARBA" id="ARBA00022984"/>
    </source>
</evidence>
<evidence type="ECO:0000256" key="10">
    <source>
        <dbReference type="SAM" id="Phobius"/>
    </source>
</evidence>
<evidence type="ECO:0000256" key="7">
    <source>
        <dbReference type="ARBA" id="ARBA00022989"/>
    </source>
</evidence>
<reference evidence="13 14" key="1">
    <citation type="submission" date="2018-07" db="EMBL/GenBank/DDBJ databases">
        <title>Genome sequences of six Lactobacillus spp. isolated from bumble bee guts.</title>
        <authorList>
            <person name="Motta E.V.S."/>
            <person name="Moran N.A."/>
        </authorList>
    </citation>
    <scope>NUCLEOTIDE SEQUENCE [LARGE SCALE GENOMIC DNA]</scope>
    <source>
        <strain evidence="13 14">BI-1.1</strain>
    </source>
</reference>
<dbReference type="GO" id="GO:0071555">
    <property type="term" value="P:cell wall organization"/>
    <property type="evidence" value="ECO:0007669"/>
    <property type="project" value="UniProtKB-KW"/>
</dbReference>
<sequence length="701" mass="77107">MKFLKRLNKPKTTQSILPFRLNVLLVIVFVLFALLIGQLAYLQLLNGSKFQAEVERSDKTVIAGNVPRGLIYDSKGRLIVNNEPSSAITYTRSASVKTSDMYQIANRLQKFIHVDDSNLTSRDKADYYLAKESNYKKVTKVINKNMTEEQLQAEPDRDEYRRAITYVKKQKPDLSPAQLQAAAIFAKMSAAYQYSTVYIKNYQATPQEVAQVSEHQTELPGIQVGIDSQRSYPMGDSMTSIIGKVSTEKQGLPDNRINELLAEGYSRNDRVGTSYLEQEYEPILKGSKSQTQISVGTNNRLTDSIQKYKGEKGDNLNLTIDAEYQKKVDQAVHNTFDSARANGVTQYSDGAYAVAVNPKTGAILAMSGVHYNPKTGNMTDDSLGVINRTFVMGSAVKGATVLGGLMSGAISPENSVLPDSPIYLPSTPVKKSVYPIGTFGALSAQKALEFSSNIYMMRLAMRMGNAKYVPNSYIHIDDDIFQKLRGYYNQFGLGIKTGIDLPGESSGIEGPTMNSDGIVKVGSALDESYGNYDAYTLIQMAQYVSTIANGGYRMRPYLVQSIQKTQDDGSLGAVVNQTQPQVLNRVGFNNSQLNVVKDGFYNVVHGNGGWTTAKQLANVKPAIAGKTGTAQSFYYDPDNPYNTNPAQTITLSMVAYAPYNDPQIAVAVVMPNLSSEKGEYNLNLVKSMITSYFDSDTKDSQ</sequence>
<dbReference type="GO" id="GO:0071972">
    <property type="term" value="F:peptidoglycan L,D-transpeptidase activity"/>
    <property type="evidence" value="ECO:0007669"/>
    <property type="project" value="TreeGrafter"/>
</dbReference>
<feature type="domain" description="Penicillin-binding protein transpeptidase" evidence="11">
    <location>
        <begin position="352"/>
        <end position="680"/>
    </location>
</feature>
<accession>A0A3R7CMU7</accession>
<evidence type="ECO:0000256" key="9">
    <source>
        <dbReference type="ARBA" id="ARBA00023316"/>
    </source>
</evidence>
<dbReference type="Gene3D" id="3.40.710.10">
    <property type="entry name" value="DD-peptidase/beta-lactamase superfamily"/>
    <property type="match status" value="1"/>
</dbReference>
<dbReference type="Gene3D" id="1.10.10.1230">
    <property type="entry name" value="Penicillin-binding protein, N-terminal non-catalytic domain, head sub-domain"/>
    <property type="match status" value="1"/>
</dbReference>
<evidence type="ECO:0000256" key="5">
    <source>
        <dbReference type="ARBA" id="ARBA00022960"/>
    </source>
</evidence>
<dbReference type="Pfam" id="PF00905">
    <property type="entry name" value="Transpeptidase"/>
    <property type="match status" value="1"/>
</dbReference>
<dbReference type="AlphaFoldDB" id="A0A3R7CMU7"/>
<evidence type="ECO:0000256" key="2">
    <source>
        <dbReference type="ARBA" id="ARBA00007171"/>
    </source>
</evidence>
<keyword evidence="14" id="KW-1185">Reference proteome</keyword>
<keyword evidence="6" id="KW-0573">Peptidoglycan synthesis</keyword>
<dbReference type="Gene3D" id="3.90.1310.10">
    <property type="entry name" value="Penicillin-binding protein 2a (Domain 2)"/>
    <property type="match status" value="1"/>
</dbReference>
<dbReference type="OrthoDB" id="9770103at2"/>
<dbReference type="GO" id="GO:0008360">
    <property type="term" value="P:regulation of cell shape"/>
    <property type="evidence" value="ECO:0007669"/>
    <property type="project" value="UniProtKB-KW"/>
</dbReference>